<evidence type="ECO:0008006" key="3">
    <source>
        <dbReference type="Google" id="ProtNLM"/>
    </source>
</evidence>
<evidence type="ECO:0000313" key="1">
    <source>
        <dbReference type="EMBL" id="GGG95866.1"/>
    </source>
</evidence>
<sequence>MRMICYILLLTASASCTSTRKLSKKFSEQPAVIKAQLSGTAYSNRPEELKTRYTIAHNSLWDKLAAYRLEKDTLPPVSGEAIIRLSLVTDTRLNVEAYQQQQLIAGFAIPVRKRGKYLILEKKRTMIPIPVIYFDVKEAITILAPLKNNRIGIHRYSDHTLWILFFGASNTGRSIEEYSQLNETE</sequence>
<keyword evidence="2" id="KW-1185">Reference proteome</keyword>
<dbReference type="RefSeq" id="WP_188507273.1">
    <property type="nucleotide sequence ID" value="NZ_JBEBYM010000029.1"/>
</dbReference>
<evidence type="ECO:0000313" key="2">
    <source>
        <dbReference type="Proteomes" id="UP000660862"/>
    </source>
</evidence>
<dbReference type="PROSITE" id="PS51257">
    <property type="entry name" value="PROKAR_LIPOPROTEIN"/>
    <property type="match status" value="1"/>
</dbReference>
<dbReference type="EMBL" id="BMER01000004">
    <property type="protein sequence ID" value="GGG95866.1"/>
    <property type="molecule type" value="Genomic_DNA"/>
</dbReference>
<name>A0A917MDC3_9SPHI</name>
<comment type="caution">
    <text evidence="1">The sequence shown here is derived from an EMBL/GenBank/DDBJ whole genome shotgun (WGS) entry which is preliminary data.</text>
</comment>
<protein>
    <recommendedName>
        <fullName evidence="3">Lipoprotein</fullName>
    </recommendedName>
</protein>
<organism evidence="1 2">
    <name type="scientific">Parapedobacter pyrenivorans</name>
    <dbReference type="NCBI Taxonomy" id="1305674"/>
    <lineage>
        <taxon>Bacteria</taxon>
        <taxon>Pseudomonadati</taxon>
        <taxon>Bacteroidota</taxon>
        <taxon>Sphingobacteriia</taxon>
        <taxon>Sphingobacteriales</taxon>
        <taxon>Sphingobacteriaceae</taxon>
        <taxon>Parapedobacter</taxon>
    </lineage>
</organism>
<proteinExistence type="predicted"/>
<gene>
    <name evidence="1" type="ORF">GCM10007415_33880</name>
</gene>
<reference evidence="1" key="1">
    <citation type="journal article" date="2014" name="Int. J. Syst. Evol. Microbiol.">
        <title>Complete genome sequence of Corynebacterium casei LMG S-19264T (=DSM 44701T), isolated from a smear-ripened cheese.</title>
        <authorList>
            <consortium name="US DOE Joint Genome Institute (JGI-PGF)"/>
            <person name="Walter F."/>
            <person name="Albersmeier A."/>
            <person name="Kalinowski J."/>
            <person name="Ruckert C."/>
        </authorList>
    </citation>
    <scope>NUCLEOTIDE SEQUENCE</scope>
    <source>
        <strain evidence="1">CGMCC 1.12195</strain>
    </source>
</reference>
<dbReference type="Proteomes" id="UP000660862">
    <property type="component" value="Unassembled WGS sequence"/>
</dbReference>
<accession>A0A917MDC3</accession>
<reference evidence="1" key="2">
    <citation type="submission" date="2020-09" db="EMBL/GenBank/DDBJ databases">
        <authorList>
            <person name="Sun Q."/>
            <person name="Zhou Y."/>
        </authorList>
    </citation>
    <scope>NUCLEOTIDE SEQUENCE</scope>
    <source>
        <strain evidence="1">CGMCC 1.12195</strain>
    </source>
</reference>
<dbReference type="AlphaFoldDB" id="A0A917MDC3"/>